<dbReference type="AlphaFoldDB" id="A0A1S1HDF9"/>
<reference evidence="2 3" key="1">
    <citation type="submission" date="2016-09" db="EMBL/GenBank/DDBJ databases">
        <title>Metabolic pathway, cell adaptation mechanisms and a novel monoxygenase revealed through proteogenomic-transcription analysis of a Sphingomonas haloaromaticamans strain degrading the fungicide ortho-phenylphenol.</title>
        <authorList>
            <person name="Perruchon C."/>
            <person name="Papadopoulou E.S."/>
            <person name="Rousidou C."/>
            <person name="Vasileiadis S."/>
            <person name="Tanou G."/>
            <person name="Amoutzias G."/>
            <person name="Molassiotis A."/>
            <person name="Karpouzas D.G."/>
        </authorList>
    </citation>
    <scope>NUCLEOTIDE SEQUENCE [LARGE SCALE GENOMIC DNA]</scope>
    <source>
        <strain evidence="2 3">P3</strain>
    </source>
</reference>
<dbReference type="EMBL" id="MIPT01000001">
    <property type="protein sequence ID" value="OHT18520.1"/>
    <property type="molecule type" value="Genomic_DNA"/>
</dbReference>
<comment type="caution">
    <text evidence="2">The sequence shown here is derived from an EMBL/GenBank/DDBJ whole genome shotgun (WGS) entry which is preliminary data.</text>
</comment>
<protein>
    <recommendedName>
        <fullName evidence="4">Rod shape-determining protein MreD</fullName>
    </recommendedName>
</protein>
<organism evidence="2 3">
    <name type="scientific">Edaphosphingomonas haloaromaticamans</name>
    <dbReference type="NCBI Taxonomy" id="653954"/>
    <lineage>
        <taxon>Bacteria</taxon>
        <taxon>Pseudomonadati</taxon>
        <taxon>Pseudomonadota</taxon>
        <taxon>Alphaproteobacteria</taxon>
        <taxon>Sphingomonadales</taxon>
        <taxon>Rhizorhabdaceae</taxon>
        <taxon>Edaphosphingomonas</taxon>
    </lineage>
</organism>
<proteinExistence type="predicted"/>
<gene>
    <name evidence="2" type="ORF">BHE75_00492</name>
</gene>
<dbReference type="Proteomes" id="UP000179467">
    <property type="component" value="Unassembled WGS sequence"/>
</dbReference>
<feature type="transmembrane region" description="Helical" evidence="1">
    <location>
        <begin position="144"/>
        <end position="167"/>
    </location>
</feature>
<name>A0A1S1HDF9_9SPHN</name>
<keyword evidence="3" id="KW-1185">Reference proteome</keyword>
<keyword evidence="1" id="KW-0812">Transmembrane</keyword>
<keyword evidence="1" id="KW-1133">Transmembrane helix</keyword>
<accession>A0A1S1HDF9</accession>
<feature type="transmembrane region" description="Helical" evidence="1">
    <location>
        <begin position="114"/>
        <end position="138"/>
    </location>
</feature>
<evidence type="ECO:0000313" key="3">
    <source>
        <dbReference type="Proteomes" id="UP000179467"/>
    </source>
</evidence>
<keyword evidence="1" id="KW-0472">Membrane</keyword>
<evidence type="ECO:0000256" key="1">
    <source>
        <dbReference type="SAM" id="Phobius"/>
    </source>
</evidence>
<sequence>MNGSRPRVVGMDDDDIVLLPRRARWVPIATVLAGSLVTLLPIVADWPLLPPFGLLMLLGWRLLRPEMWPSWIALPLGLFDDLFSGQPLGSAMALWTIVFVAFDMMDNRAVWRDYWMDWLTAAAAIIFCLAGGVGLVAFTTGGGHLLAIVPQTIITILLFPAAMRLCAALDRWRLR</sequence>
<feature type="transmembrane region" description="Helical" evidence="1">
    <location>
        <begin position="83"/>
        <end position="102"/>
    </location>
</feature>
<feature type="transmembrane region" description="Helical" evidence="1">
    <location>
        <begin position="25"/>
        <end position="43"/>
    </location>
</feature>
<evidence type="ECO:0000313" key="2">
    <source>
        <dbReference type="EMBL" id="OHT18520.1"/>
    </source>
</evidence>
<evidence type="ECO:0008006" key="4">
    <source>
        <dbReference type="Google" id="ProtNLM"/>
    </source>
</evidence>